<evidence type="ECO:0000313" key="4">
    <source>
        <dbReference type="Proteomes" id="UP000284614"/>
    </source>
</evidence>
<protein>
    <submittedName>
        <fullName evidence="3">TIGR04157 family glycosyltransferase</fullName>
    </submittedName>
</protein>
<dbReference type="EMBL" id="QSDG01000018">
    <property type="protein sequence ID" value="RGY66433.1"/>
    <property type="molecule type" value="Genomic_DNA"/>
</dbReference>
<dbReference type="SUPFAM" id="SSF53756">
    <property type="entry name" value="UDP-Glycosyltransferase/glycogen phosphorylase"/>
    <property type="match status" value="1"/>
</dbReference>
<gene>
    <name evidence="3" type="ORF">DXA27_17780</name>
</gene>
<dbReference type="GO" id="GO:0009103">
    <property type="term" value="P:lipopolysaccharide biosynthetic process"/>
    <property type="evidence" value="ECO:0007669"/>
    <property type="project" value="TreeGrafter"/>
</dbReference>
<dbReference type="InterPro" id="IPR028098">
    <property type="entry name" value="Glyco_trans_4-like_N"/>
</dbReference>
<dbReference type="Gene3D" id="3.40.50.2000">
    <property type="entry name" value="Glycogen Phosphorylase B"/>
    <property type="match status" value="2"/>
</dbReference>
<dbReference type="Proteomes" id="UP000284614">
    <property type="component" value="Unassembled WGS sequence"/>
</dbReference>
<dbReference type="GO" id="GO:0016757">
    <property type="term" value="F:glycosyltransferase activity"/>
    <property type="evidence" value="ECO:0007669"/>
    <property type="project" value="TreeGrafter"/>
</dbReference>
<organism evidence="3 4">
    <name type="scientific">Bacteroides fragilis</name>
    <dbReference type="NCBI Taxonomy" id="817"/>
    <lineage>
        <taxon>Bacteria</taxon>
        <taxon>Pseudomonadati</taxon>
        <taxon>Bacteroidota</taxon>
        <taxon>Bacteroidia</taxon>
        <taxon>Bacteroidales</taxon>
        <taxon>Bacteroidaceae</taxon>
        <taxon>Bacteroides</taxon>
    </lineage>
</organism>
<accession>A0A413JUY1</accession>
<evidence type="ECO:0000259" key="2">
    <source>
        <dbReference type="Pfam" id="PF13439"/>
    </source>
</evidence>
<dbReference type="RefSeq" id="WP_005822018.1">
    <property type="nucleotide sequence ID" value="NZ_JAGJHH010000020.1"/>
</dbReference>
<proteinExistence type="predicted"/>
<dbReference type="InterPro" id="IPR026419">
    <property type="entry name" value="Glyco_rSAM_CFB"/>
</dbReference>
<dbReference type="CDD" id="cd03801">
    <property type="entry name" value="GT4_PimA-like"/>
    <property type="match status" value="1"/>
</dbReference>
<sequence>MKYLYLFNNESRAAQYGIGTYIRQMISCLKREDVYLLNIVNIDSADKELQEEYNDGIRYINIPAIHGIYRYSERYYKNIAFLLFQYIEEEAECIFHFNYIHHLLLAKRLKQRFRNSKIIVTIHYFNWCSTLQGSISYFCSILWKDVKERNSFEANIFKEWLRDKELLQSVDRIICLSEVTKKLLVEYYDIVDSRISLIYNGLQDEAQILSKEEIFLKKKQMYFRSNEQIILFVGRLDVVKGIDFLLEAFREVLNQISNVRLLIVGDGEYEEILKRCTGLWGKVTFTGKVSKSTLYEFYQIADIGVMPSFHEQCSYVGIEMLMHGIPLIGTSAIGLGEMILRELCIDLEEKDDMVIFPVDKLSTLMINMLVASSKEKYALIERQRYKERYSLDVMSESVLECYENL</sequence>
<dbReference type="Pfam" id="PF13692">
    <property type="entry name" value="Glyco_trans_1_4"/>
    <property type="match status" value="1"/>
</dbReference>
<comment type="caution">
    <text evidence="3">The sequence shown here is derived from an EMBL/GenBank/DDBJ whole genome shotgun (WGS) entry which is preliminary data.</text>
</comment>
<name>A0A413JUY1_BACFG</name>
<dbReference type="NCBIfam" id="TIGR04157">
    <property type="entry name" value="glyco_rSAM_CFB"/>
    <property type="match status" value="1"/>
</dbReference>
<keyword evidence="1 3" id="KW-0808">Transferase</keyword>
<feature type="domain" description="Glycosyltransferase subfamily 4-like N-terminal" evidence="2">
    <location>
        <begin position="17"/>
        <end position="202"/>
    </location>
</feature>
<dbReference type="AlphaFoldDB" id="A0A413JUY1"/>
<reference evidence="3 4" key="1">
    <citation type="submission" date="2018-08" db="EMBL/GenBank/DDBJ databases">
        <title>A genome reference for cultivated species of the human gut microbiota.</title>
        <authorList>
            <person name="Zou Y."/>
            <person name="Xue W."/>
            <person name="Luo G."/>
        </authorList>
    </citation>
    <scope>NUCLEOTIDE SEQUENCE [LARGE SCALE GENOMIC DNA]</scope>
    <source>
        <strain evidence="3 4">OF01-1</strain>
    </source>
</reference>
<dbReference type="PANTHER" id="PTHR46401">
    <property type="entry name" value="GLYCOSYLTRANSFERASE WBBK-RELATED"/>
    <property type="match status" value="1"/>
</dbReference>
<evidence type="ECO:0000256" key="1">
    <source>
        <dbReference type="ARBA" id="ARBA00022679"/>
    </source>
</evidence>
<dbReference type="Pfam" id="PF13439">
    <property type="entry name" value="Glyco_transf_4"/>
    <property type="match status" value="1"/>
</dbReference>
<evidence type="ECO:0000313" key="3">
    <source>
        <dbReference type="EMBL" id="RGY66433.1"/>
    </source>
</evidence>
<dbReference type="PANTHER" id="PTHR46401:SF2">
    <property type="entry name" value="GLYCOSYLTRANSFERASE WBBK-RELATED"/>
    <property type="match status" value="1"/>
</dbReference>